<dbReference type="RefSeq" id="YP_009296466.1">
    <property type="nucleotide sequence ID" value="NC_031171.1"/>
</dbReference>
<dbReference type="GO" id="GO:0006412">
    <property type="term" value="P:translation"/>
    <property type="evidence" value="ECO:0007669"/>
    <property type="project" value="InterPro"/>
</dbReference>
<comment type="subcellular location">
    <subcellularLocation>
        <location evidence="1">Plastid</location>
    </subcellularLocation>
</comment>
<evidence type="ECO:0000256" key="8">
    <source>
        <dbReference type="ARBA" id="ARBA00035397"/>
    </source>
</evidence>
<dbReference type="GO" id="GO:0003735">
    <property type="term" value="F:structural constituent of ribosome"/>
    <property type="evidence" value="ECO:0007669"/>
    <property type="project" value="InterPro"/>
</dbReference>
<dbReference type="PANTHER" id="PTHR21349">
    <property type="entry name" value="50S RIBOSOMAL PROTEIN L21"/>
    <property type="match status" value="1"/>
</dbReference>
<comment type="similarity">
    <text evidence="2">Belongs to the bacterial ribosomal protein bL21 family.</text>
</comment>
<evidence type="ECO:0000256" key="7">
    <source>
        <dbReference type="ARBA" id="ARBA00023274"/>
    </source>
</evidence>
<sequence length="104" mass="11843">MIYAVVEASGKQWSVKPGHFYDFNRVSAKSGQIIQFNKILLVCNNGQLLVGKPCLINVCIKGKILKHLKGKKVTSFKMRPKKNIRLKKGHRQQLSRILIESIKL</sequence>
<evidence type="ECO:0000313" key="9">
    <source>
        <dbReference type="EMBL" id="AOM65401.1"/>
    </source>
</evidence>
<protein>
    <recommendedName>
        <fullName evidence="8">50S ribosomal protein L21, chloroplastic</fullName>
    </recommendedName>
</protein>
<keyword evidence="7" id="KW-0687">Ribonucleoprotein</keyword>
<keyword evidence="6 9" id="KW-0689">Ribosomal protein</keyword>
<dbReference type="AlphaFoldDB" id="A0A1C9CAJ3"/>
<evidence type="ECO:0000256" key="3">
    <source>
        <dbReference type="ARBA" id="ARBA00022640"/>
    </source>
</evidence>
<keyword evidence="4" id="KW-0699">rRNA-binding</keyword>
<accession>A0A1C9CAJ3</accession>
<keyword evidence="5" id="KW-0694">RNA-binding</keyword>
<dbReference type="GO" id="GO:0005762">
    <property type="term" value="C:mitochondrial large ribosomal subunit"/>
    <property type="evidence" value="ECO:0007669"/>
    <property type="project" value="TreeGrafter"/>
</dbReference>
<dbReference type="PANTHER" id="PTHR21349:SF7">
    <property type="entry name" value="LARGE RIBOSOMAL SUBUNIT PROTEIN BL21C"/>
    <property type="match status" value="1"/>
</dbReference>
<name>A0A1C9CAJ3_9FLOR</name>
<evidence type="ECO:0000256" key="6">
    <source>
        <dbReference type="ARBA" id="ARBA00022980"/>
    </source>
</evidence>
<gene>
    <name evidence="9" type="primary">rpl21</name>
    <name evidence="9" type="ORF">Thor_109</name>
</gene>
<geneLocation type="plastid" evidence="9"/>
<dbReference type="InterPro" id="IPR028909">
    <property type="entry name" value="bL21-like"/>
</dbReference>
<dbReference type="GO" id="GO:0019843">
    <property type="term" value="F:rRNA binding"/>
    <property type="evidence" value="ECO:0007669"/>
    <property type="project" value="UniProtKB-KW"/>
</dbReference>
<dbReference type="EMBL" id="KX284714">
    <property type="protein sequence ID" value="AOM65401.1"/>
    <property type="molecule type" value="Genomic_DNA"/>
</dbReference>
<dbReference type="GeneID" id="29072806"/>
<dbReference type="InterPro" id="IPR036164">
    <property type="entry name" value="bL21-like_sf"/>
</dbReference>
<dbReference type="SUPFAM" id="SSF141091">
    <property type="entry name" value="L21p-like"/>
    <property type="match status" value="1"/>
</dbReference>
<evidence type="ECO:0000313" key="10">
    <source>
        <dbReference type="EMBL" id="ARX95771.1"/>
    </source>
</evidence>
<reference evidence="10" key="1">
    <citation type="submission" date="2016-11" db="EMBL/GenBank/DDBJ databases">
        <title>Complete Chloroplast Genome of Thorea hispida.</title>
        <authorList>
            <person name="Nan F."/>
            <person name="Xie S."/>
        </authorList>
    </citation>
    <scope>NUCLEOTIDE SEQUENCE</scope>
</reference>
<dbReference type="PROSITE" id="PS01169">
    <property type="entry name" value="RIBOSOMAL_L21"/>
    <property type="match status" value="1"/>
</dbReference>
<evidence type="ECO:0000256" key="4">
    <source>
        <dbReference type="ARBA" id="ARBA00022730"/>
    </source>
</evidence>
<evidence type="ECO:0000256" key="2">
    <source>
        <dbReference type="ARBA" id="ARBA00008563"/>
    </source>
</evidence>
<dbReference type="Pfam" id="PF00829">
    <property type="entry name" value="Ribosomal_L21p"/>
    <property type="match status" value="1"/>
</dbReference>
<evidence type="ECO:0000256" key="5">
    <source>
        <dbReference type="ARBA" id="ARBA00022884"/>
    </source>
</evidence>
<dbReference type="InterPro" id="IPR001787">
    <property type="entry name" value="Ribosomal_bL21"/>
</dbReference>
<dbReference type="EMBL" id="KY083065">
    <property type="protein sequence ID" value="ARX95771.1"/>
    <property type="molecule type" value="Genomic_DNA"/>
</dbReference>
<evidence type="ECO:0000256" key="1">
    <source>
        <dbReference type="ARBA" id="ARBA00004474"/>
    </source>
</evidence>
<dbReference type="GO" id="GO:0009536">
    <property type="term" value="C:plastid"/>
    <property type="evidence" value="ECO:0007669"/>
    <property type="project" value="UniProtKB-SubCell"/>
</dbReference>
<dbReference type="HAMAP" id="MF_01363">
    <property type="entry name" value="Ribosomal_bL21"/>
    <property type="match status" value="1"/>
</dbReference>
<organism evidence="9">
    <name type="scientific">Thorea hispida</name>
    <dbReference type="NCBI Taxonomy" id="202687"/>
    <lineage>
        <taxon>Eukaryota</taxon>
        <taxon>Rhodophyta</taxon>
        <taxon>Florideophyceae</taxon>
        <taxon>Nemaliophycidae</taxon>
        <taxon>Thoreales</taxon>
        <taxon>Thoreaceae</taxon>
        <taxon>Thorea</taxon>
    </lineage>
</organism>
<dbReference type="NCBIfam" id="TIGR00061">
    <property type="entry name" value="L21"/>
    <property type="match status" value="1"/>
</dbReference>
<reference evidence="9" key="2">
    <citation type="journal article" date="2018" name="PLoS ONE">
        <title>Plastid genome analysis of three Nemaliophycidae red algal species suggests environmental adaptation for iron limited habitats.</title>
        <authorList>
            <person name="Cho C.H."/>
            <person name="Choi J.W."/>
            <person name="Lam D.W."/>
            <person name="Kim K.M."/>
            <person name="Yoon H.S."/>
        </authorList>
    </citation>
    <scope>NUCLEOTIDE SEQUENCE</scope>
</reference>
<keyword evidence="10" id="KW-0150">Chloroplast</keyword>
<dbReference type="InterPro" id="IPR018258">
    <property type="entry name" value="Ribosomal_bL21_CS"/>
</dbReference>
<keyword evidence="3 9" id="KW-0934">Plastid</keyword>
<proteinExistence type="inferred from homology"/>